<dbReference type="Pfam" id="PF00248">
    <property type="entry name" value="Aldo_ket_red"/>
    <property type="match status" value="1"/>
</dbReference>
<feature type="domain" description="NADP-dependent oxidoreductase" evidence="1">
    <location>
        <begin position="6"/>
        <end position="299"/>
    </location>
</feature>
<dbReference type="SUPFAM" id="SSF51430">
    <property type="entry name" value="NAD(P)-linked oxidoreductase"/>
    <property type="match status" value="1"/>
</dbReference>
<dbReference type="RefSeq" id="WP_284874167.1">
    <property type="nucleotide sequence ID" value="NZ_CP126970.1"/>
</dbReference>
<dbReference type="Proteomes" id="UP001238805">
    <property type="component" value="Chromosome"/>
</dbReference>
<dbReference type="InterPro" id="IPR036812">
    <property type="entry name" value="NAD(P)_OxRdtase_dom_sf"/>
</dbReference>
<gene>
    <name evidence="2" type="ORF">QP029_10000</name>
</gene>
<accession>A0ABY8VMY8</accession>
<sequence>MTVYPLNLGTNTFGWTADEDSSFRILDAFVEAGGDFIDTADMYPMWAEGNQGGESEAIIGSWLASRRPSHLTVATKSGALPGAEGRTREATFRAVEGSLSRLGVEAIDLFYYHHDDDAVDIEEQVAVATDLIAQGKIKALALSNYSPERMREFFEASRDTLATPVAIQPQYNLVHRAEYETSYGPLAEEFGADVFPYFSLASGLLTGKYRTAEDLEGRARAGFIGDQLNRDTLAVVDTLVAVAEEHDVEPTTVALAWLLAKGVTAPIASVSRVDQLPALMAAPKLDLGQDALARLDAVSEPFA</sequence>
<dbReference type="PANTHER" id="PTHR43364:SF6">
    <property type="entry name" value="OXIDOREDUCTASE-RELATED"/>
    <property type="match status" value="1"/>
</dbReference>
<dbReference type="InterPro" id="IPR050523">
    <property type="entry name" value="AKR_Detox_Biosynth"/>
</dbReference>
<dbReference type="EMBL" id="CP126970">
    <property type="protein sequence ID" value="WIM69573.1"/>
    <property type="molecule type" value="Genomic_DNA"/>
</dbReference>
<evidence type="ECO:0000313" key="3">
    <source>
        <dbReference type="Proteomes" id="UP001238805"/>
    </source>
</evidence>
<evidence type="ECO:0000313" key="2">
    <source>
        <dbReference type="EMBL" id="WIM69573.1"/>
    </source>
</evidence>
<evidence type="ECO:0000259" key="1">
    <source>
        <dbReference type="Pfam" id="PF00248"/>
    </source>
</evidence>
<name>A0ABY8VMY8_9CORY</name>
<protein>
    <submittedName>
        <fullName evidence="2">Aldo/keto reductase</fullName>
    </submittedName>
</protein>
<proteinExistence type="predicted"/>
<keyword evidence="3" id="KW-1185">Reference proteome</keyword>
<reference evidence="2 3" key="1">
    <citation type="submission" date="2023-05" db="EMBL/GenBank/DDBJ databases">
        <title>Corynebacterium suedekumii sp. nov. and Corynebacterium breve sp. nov. isolated from raw cow's milk.</title>
        <authorList>
            <person name="Baer M.K."/>
            <person name="Mehl L."/>
            <person name="Hellmuth R."/>
            <person name="Marke G."/>
            <person name="Lipski A."/>
        </authorList>
    </citation>
    <scope>NUCLEOTIDE SEQUENCE [LARGE SCALE GENOMIC DNA]</scope>
    <source>
        <strain evidence="2 3">LM112</strain>
    </source>
</reference>
<organism evidence="2 3">
    <name type="scientific">Corynebacterium suedekumii</name>
    <dbReference type="NCBI Taxonomy" id="3049801"/>
    <lineage>
        <taxon>Bacteria</taxon>
        <taxon>Bacillati</taxon>
        <taxon>Actinomycetota</taxon>
        <taxon>Actinomycetes</taxon>
        <taxon>Mycobacteriales</taxon>
        <taxon>Corynebacteriaceae</taxon>
        <taxon>Corynebacterium</taxon>
    </lineage>
</organism>
<dbReference type="InterPro" id="IPR023210">
    <property type="entry name" value="NADP_OxRdtase_dom"/>
</dbReference>
<dbReference type="Gene3D" id="3.20.20.100">
    <property type="entry name" value="NADP-dependent oxidoreductase domain"/>
    <property type="match status" value="1"/>
</dbReference>
<dbReference type="PANTHER" id="PTHR43364">
    <property type="entry name" value="NADH-SPECIFIC METHYLGLYOXAL REDUCTASE-RELATED"/>
    <property type="match status" value="1"/>
</dbReference>